<evidence type="ECO:0000313" key="1">
    <source>
        <dbReference type="EMBL" id="TFW30693.1"/>
    </source>
</evidence>
<accession>A0A4Y9T1A6</accession>
<comment type="caution">
    <text evidence="1">The sequence shown here is derived from an EMBL/GenBank/DDBJ whole genome shotgun (WGS) entry which is preliminary data.</text>
</comment>
<dbReference type="OrthoDB" id="8563960at2"/>
<evidence type="ECO:0000313" key="2">
    <source>
        <dbReference type="Proteomes" id="UP000297258"/>
    </source>
</evidence>
<sequence>MASTCRPPAASGMPRTSKDIWRARKTDAGSCLRAARPPQCVGSMWRLIPGQSLAHRCWMDEFVVYNDLSGDTHLFGADAMQVLLCLREGPVDADALALRIGAGPHEQESLAVLLVELAALSLIEQA</sequence>
<protein>
    <submittedName>
        <fullName evidence="1">HPr-rel-A system PqqD family peptide chaperone</fullName>
    </submittedName>
</protein>
<gene>
    <name evidence="1" type="ORF">E4O92_16140</name>
</gene>
<organism evidence="1 2">
    <name type="scientific">Massilia horti</name>
    <dbReference type="NCBI Taxonomy" id="2562153"/>
    <lineage>
        <taxon>Bacteria</taxon>
        <taxon>Pseudomonadati</taxon>
        <taxon>Pseudomonadota</taxon>
        <taxon>Betaproteobacteria</taxon>
        <taxon>Burkholderiales</taxon>
        <taxon>Oxalobacteraceae</taxon>
        <taxon>Telluria group</taxon>
        <taxon>Massilia</taxon>
    </lineage>
</organism>
<dbReference type="EMBL" id="SPUM01000108">
    <property type="protein sequence ID" value="TFW30693.1"/>
    <property type="molecule type" value="Genomic_DNA"/>
</dbReference>
<dbReference type="AlphaFoldDB" id="A0A4Y9T1A6"/>
<dbReference type="InterPro" id="IPR027599">
    <property type="entry name" value="PqqD-rel_X"/>
</dbReference>
<reference evidence="1 2" key="1">
    <citation type="submission" date="2019-03" db="EMBL/GenBank/DDBJ databases">
        <title>Draft genome of Massilia hortus sp. nov., a novel bacterial species of the Oxalobacteraceae family.</title>
        <authorList>
            <person name="Peta V."/>
            <person name="Raths R."/>
            <person name="Bucking H."/>
        </authorList>
    </citation>
    <scope>NUCLEOTIDE SEQUENCE [LARGE SCALE GENOMIC DNA]</scope>
    <source>
        <strain evidence="1 2">ONC3</strain>
    </source>
</reference>
<proteinExistence type="predicted"/>
<keyword evidence="2" id="KW-1185">Reference proteome</keyword>
<dbReference type="NCBIfam" id="TIGR04353">
    <property type="entry name" value="PqqD_rel_X"/>
    <property type="match status" value="1"/>
</dbReference>
<name>A0A4Y9T1A6_9BURK</name>
<dbReference type="Proteomes" id="UP000297258">
    <property type="component" value="Unassembled WGS sequence"/>
</dbReference>